<dbReference type="Pfam" id="PF00515">
    <property type="entry name" value="TPR_1"/>
    <property type="match status" value="1"/>
</dbReference>
<dbReference type="AlphaFoldDB" id="B3V6Y8"/>
<accession>B3V6Y8</accession>
<dbReference type="InterPro" id="IPR011990">
    <property type="entry name" value="TPR-like_helical_dom_sf"/>
</dbReference>
<feature type="repeat" description="TPR" evidence="3">
    <location>
        <begin position="38"/>
        <end position="71"/>
    </location>
</feature>
<dbReference type="PROSITE" id="PS50293">
    <property type="entry name" value="TPR_REGION"/>
    <property type="match status" value="1"/>
</dbReference>
<reference evidence="4" key="2">
    <citation type="submission" date="2008-05" db="EMBL/GenBank/DDBJ databases">
        <authorList>
            <person name="Martin-Cuadrado A.-B."/>
            <person name="Rodriguez-Valera F."/>
            <person name="Moreira D."/>
            <person name="Alba J.-C."/>
            <person name="Ivars-Martinez E."/>
            <person name="Henn M.R."/>
            <person name="Talla E."/>
            <person name="Lopez-Garcia P."/>
        </authorList>
    </citation>
    <scope>NUCLEOTIDE SEQUENCE</scope>
</reference>
<dbReference type="SUPFAM" id="SSF48452">
    <property type="entry name" value="TPR-like"/>
    <property type="match status" value="1"/>
</dbReference>
<evidence type="ECO:0000313" key="4">
    <source>
        <dbReference type="EMBL" id="ACF10061.1"/>
    </source>
</evidence>
<dbReference type="SMART" id="SM00028">
    <property type="entry name" value="TPR"/>
    <property type="match status" value="2"/>
</dbReference>
<dbReference type="InterPro" id="IPR051685">
    <property type="entry name" value="Ycf3/AcsC/BcsC/TPR_MFPF"/>
</dbReference>
<name>B3V6Y8_9ARCH</name>
<keyword evidence="2 3" id="KW-0802">TPR repeat</keyword>
<dbReference type="Gene3D" id="1.25.40.10">
    <property type="entry name" value="Tetratricopeptide repeat domain"/>
    <property type="match status" value="1"/>
</dbReference>
<evidence type="ECO:0000256" key="3">
    <source>
        <dbReference type="PROSITE-ProRule" id="PRU00339"/>
    </source>
</evidence>
<evidence type="ECO:0000256" key="2">
    <source>
        <dbReference type="ARBA" id="ARBA00022803"/>
    </source>
</evidence>
<feature type="repeat" description="TPR" evidence="3">
    <location>
        <begin position="4"/>
        <end position="37"/>
    </location>
</feature>
<proteinExistence type="predicted"/>
<dbReference type="PANTHER" id="PTHR44943:SF8">
    <property type="entry name" value="TPR REPEAT-CONTAINING PROTEIN MJ0263"/>
    <property type="match status" value="1"/>
</dbReference>
<dbReference type="PROSITE" id="PS50005">
    <property type="entry name" value="TPR"/>
    <property type="match status" value="2"/>
</dbReference>
<evidence type="ECO:0000256" key="1">
    <source>
        <dbReference type="ARBA" id="ARBA00022737"/>
    </source>
</evidence>
<dbReference type="PANTHER" id="PTHR44943">
    <property type="entry name" value="CELLULOSE SYNTHASE OPERON PROTEIN C"/>
    <property type="match status" value="1"/>
</dbReference>
<dbReference type="InterPro" id="IPR019734">
    <property type="entry name" value="TPR_rpt"/>
</dbReference>
<dbReference type="EMBL" id="EU686646">
    <property type="protein sequence ID" value="ACF10061.1"/>
    <property type="molecule type" value="Genomic_DNA"/>
</dbReference>
<sequence>MDSIDELIKTGKKQLEDGQYDDALNLFQKAILLNRNDPDLWNLKGITLRSLGRYNEAIECFNKSLEIDPRDKNAS</sequence>
<protein>
    <submittedName>
        <fullName evidence="4">TPR-repeat-containing protein</fullName>
    </submittedName>
</protein>
<reference evidence="4" key="1">
    <citation type="journal article" date="2008" name="ISME J.">
        <title>Hindsight in the relative abundance, metabolic potential and genome dynamics of uncultivated marine archaea from comparative metagenomic analyses of bathypelagic plankton of different oceanic regions.</title>
        <authorList>
            <person name="Martin-Cuadrado A.B."/>
            <person name="Rodriguez-Valera F."/>
            <person name="Moreira D."/>
            <person name="Alba J.C."/>
            <person name="Ivars-Martinez E."/>
            <person name="Henn M.R."/>
            <person name="Talla E."/>
            <person name="Lopez-Garcia P."/>
        </authorList>
    </citation>
    <scope>NUCLEOTIDE SEQUENCE</scope>
</reference>
<keyword evidence="1" id="KW-0677">Repeat</keyword>
<organism evidence="4">
    <name type="scientific">uncultured marine crenarchaeote SAT1000-21-C11</name>
    <dbReference type="NCBI Taxonomy" id="526689"/>
    <lineage>
        <taxon>Archaea</taxon>
        <taxon>Nitrososphaerota</taxon>
        <taxon>Nitrososphaeria</taxon>
        <taxon>Nitrosopumilales</taxon>
        <taxon>environmental samples</taxon>
    </lineage>
</organism>